<gene>
    <name evidence="6" type="ORF">U14_04572</name>
</gene>
<dbReference type="PANTHER" id="PTHR42711">
    <property type="entry name" value="ABC TRANSPORTER ATP-BINDING PROTEIN"/>
    <property type="match status" value="1"/>
</dbReference>
<organism evidence="6">
    <name type="scientific">Candidatus Moduliflexus flocculans</name>
    <dbReference type="NCBI Taxonomy" id="1499966"/>
    <lineage>
        <taxon>Bacteria</taxon>
        <taxon>Candidatus Moduliflexota</taxon>
        <taxon>Candidatus Moduliflexia</taxon>
        <taxon>Candidatus Moduliflexales</taxon>
        <taxon>Candidatus Moduliflexaceae</taxon>
    </lineage>
</organism>
<dbReference type="InterPro" id="IPR027417">
    <property type="entry name" value="P-loop_NTPase"/>
</dbReference>
<dbReference type="Gene3D" id="3.40.50.300">
    <property type="entry name" value="P-loop containing nucleotide triphosphate hydrolases"/>
    <property type="match status" value="1"/>
</dbReference>
<evidence type="ECO:0000259" key="5">
    <source>
        <dbReference type="PROSITE" id="PS50893"/>
    </source>
</evidence>
<keyword evidence="7" id="KW-1185">Reference proteome</keyword>
<keyword evidence="4" id="KW-0067">ATP-binding</keyword>
<keyword evidence="3" id="KW-0547">Nucleotide-binding</keyword>
<protein>
    <submittedName>
        <fullName evidence="6">ABC transporter related protein</fullName>
    </submittedName>
</protein>
<evidence type="ECO:0000313" key="6">
    <source>
        <dbReference type="EMBL" id="GAK53307.1"/>
    </source>
</evidence>
<dbReference type="SMART" id="SM00382">
    <property type="entry name" value="AAA"/>
    <property type="match status" value="1"/>
</dbReference>
<evidence type="ECO:0000313" key="7">
    <source>
        <dbReference type="Proteomes" id="UP000030700"/>
    </source>
</evidence>
<evidence type="ECO:0000256" key="3">
    <source>
        <dbReference type="ARBA" id="ARBA00022741"/>
    </source>
</evidence>
<dbReference type="InterPro" id="IPR003439">
    <property type="entry name" value="ABC_transporter-like_ATP-bd"/>
</dbReference>
<keyword evidence="2" id="KW-0813">Transport</keyword>
<accession>A0A0S6W4A6</accession>
<dbReference type="InterPro" id="IPR050763">
    <property type="entry name" value="ABC_transporter_ATP-binding"/>
</dbReference>
<dbReference type="STRING" id="1499966.U14_04572"/>
<sequence length="321" mass="36249">MIRVNHLTKSFRSIQRGHTFKETVRSIFAPTYVDVQAVKGVSFEVEPGELIGYLGPNGAGKSTTLKILTGVLFPTSGDVDVMGYTPWKQRKQYVARVGAVFGQKSQLIWDIPPIDSFYMNKAIYSIPSGDFQARLKEMTTMLDVEEVIQKPTRNLSLGERMKCEFIMAMLHNPPIVFLDEPTIGLDVIAKEKIREFIKEQNAQGKTFILTTHDLDDVEHLAKRVIVINHGQIVFNDDMNALKSHLGQKKIIHLATHRPLSADLHGNGLAILQAHSLYEADIELDVAQLPLNQFIQRINGSNIRDLSIQELPIERVIKELYH</sequence>
<dbReference type="AlphaFoldDB" id="A0A0S6W4A6"/>
<proteinExistence type="inferred from homology"/>
<name>A0A0S6W4A6_9BACT</name>
<evidence type="ECO:0000256" key="1">
    <source>
        <dbReference type="ARBA" id="ARBA00005417"/>
    </source>
</evidence>
<dbReference type="HOGENOM" id="CLU_000604_1_2_0"/>
<dbReference type="GO" id="GO:0016887">
    <property type="term" value="F:ATP hydrolysis activity"/>
    <property type="evidence" value="ECO:0007669"/>
    <property type="project" value="InterPro"/>
</dbReference>
<dbReference type="InterPro" id="IPR003593">
    <property type="entry name" value="AAA+_ATPase"/>
</dbReference>
<dbReference type="PANTHER" id="PTHR42711:SF5">
    <property type="entry name" value="ABC TRANSPORTER ATP-BINDING PROTEIN NATA"/>
    <property type="match status" value="1"/>
</dbReference>
<dbReference type="EMBL" id="DF820459">
    <property type="protein sequence ID" value="GAK53307.1"/>
    <property type="molecule type" value="Genomic_DNA"/>
</dbReference>
<dbReference type="PROSITE" id="PS50893">
    <property type="entry name" value="ABC_TRANSPORTER_2"/>
    <property type="match status" value="1"/>
</dbReference>
<evidence type="ECO:0000256" key="4">
    <source>
        <dbReference type="ARBA" id="ARBA00022840"/>
    </source>
</evidence>
<dbReference type="Proteomes" id="UP000030700">
    <property type="component" value="Unassembled WGS sequence"/>
</dbReference>
<reference evidence="6" key="1">
    <citation type="journal article" date="2015" name="PeerJ">
        <title>First genomic representation of candidate bacterial phylum KSB3 points to enhanced environmental sensing as a trigger of wastewater bulking.</title>
        <authorList>
            <person name="Sekiguchi Y."/>
            <person name="Ohashi A."/>
            <person name="Parks D.H."/>
            <person name="Yamauchi T."/>
            <person name="Tyson G.W."/>
            <person name="Hugenholtz P."/>
        </authorList>
    </citation>
    <scope>NUCLEOTIDE SEQUENCE [LARGE SCALE GENOMIC DNA]</scope>
</reference>
<dbReference type="GO" id="GO:0005524">
    <property type="term" value="F:ATP binding"/>
    <property type="evidence" value="ECO:0007669"/>
    <property type="project" value="UniProtKB-KW"/>
</dbReference>
<dbReference type="SUPFAM" id="SSF52540">
    <property type="entry name" value="P-loop containing nucleoside triphosphate hydrolases"/>
    <property type="match status" value="1"/>
</dbReference>
<comment type="similarity">
    <text evidence="1">Belongs to the ABC transporter superfamily.</text>
</comment>
<dbReference type="Pfam" id="PF00005">
    <property type="entry name" value="ABC_tran"/>
    <property type="match status" value="1"/>
</dbReference>
<evidence type="ECO:0000256" key="2">
    <source>
        <dbReference type="ARBA" id="ARBA00022448"/>
    </source>
</evidence>
<feature type="domain" description="ABC transporter" evidence="5">
    <location>
        <begin position="2"/>
        <end position="254"/>
    </location>
</feature>